<dbReference type="OrthoDB" id="9782219at2"/>
<name>A0A1I4BFB2_9HYPH</name>
<evidence type="ECO:0000256" key="2">
    <source>
        <dbReference type="ARBA" id="ARBA00023125"/>
    </source>
</evidence>
<keyword evidence="3" id="KW-0804">Transcription</keyword>
<evidence type="ECO:0000256" key="3">
    <source>
        <dbReference type="ARBA" id="ARBA00023163"/>
    </source>
</evidence>
<keyword evidence="2" id="KW-0238">DNA-binding</keyword>
<evidence type="ECO:0000259" key="4">
    <source>
        <dbReference type="PROSITE" id="PS51118"/>
    </source>
</evidence>
<organism evidence="5 6">
    <name type="scientific">Neomesorhizobium albiziae</name>
    <dbReference type="NCBI Taxonomy" id="335020"/>
    <lineage>
        <taxon>Bacteria</taxon>
        <taxon>Pseudomonadati</taxon>
        <taxon>Pseudomonadota</taxon>
        <taxon>Alphaproteobacteria</taxon>
        <taxon>Hyphomicrobiales</taxon>
        <taxon>Phyllobacteriaceae</taxon>
        <taxon>Neomesorhizobium</taxon>
    </lineage>
</organism>
<proteinExistence type="predicted"/>
<gene>
    <name evidence="5" type="ORF">SAMN04488498_11083</name>
</gene>
<dbReference type="InterPro" id="IPR036388">
    <property type="entry name" value="WH-like_DNA-bd_sf"/>
</dbReference>
<feature type="domain" description="HTH hxlR-type" evidence="4">
    <location>
        <begin position="12"/>
        <end position="111"/>
    </location>
</feature>
<reference evidence="5 6" key="1">
    <citation type="submission" date="2016-10" db="EMBL/GenBank/DDBJ databases">
        <authorList>
            <person name="Varghese N."/>
            <person name="Submissions S."/>
        </authorList>
    </citation>
    <scope>NUCLEOTIDE SEQUENCE [LARGE SCALE GENOMIC DNA]</scope>
    <source>
        <strain evidence="5 6">DSM 21822</strain>
    </source>
</reference>
<keyword evidence="6" id="KW-1185">Reference proteome</keyword>
<sequence length="177" mass="20064">MNEEFRESRSGCPINLSLEVFGDKWSLLILRDMTFGGKRHFRELMRSQEGISSNILADRLKMLVEKGILTKADDPTHKQKAIYSLTEMSIELVPIFAHLGAWGRRWLPVSEELSIRAQLLEAGGQAMWDEFMAELREEHLGAPPPDRSRTGGRTVRQTLQVAYEAVLARQAAERAAE</sequence>
<keyword evidence="1" id="KW-0805">Transcription regulation</keyword>
<dbReference type="PANTHER" id="PTHR33204">
    <property type="entry name" value="TRANSCRIPTIONAL REGULATOR, MARR FAMILY"/>
    <property type="match status" value="1"/>
</dbReference>
<evidence type="ECO:0000313" key="5">
    <source>
        <dbReference type="EMBL" id="SFK66980.1"/>
    </source>
</evidence>
<accession>A0A1I4BFB2</accession>
<dbReference type="Proteomes" id="UP000323300">
    <property type="component" value="Unassembled WGS sequence"/>
</dbReference>
<dbReference type="PANTHER" id="PTHR33204:SF18">
    <property type="entry name" value="TRANSCRIPTIONAL REGULATORY PROTEIN"/>
    <property type="match status" value="1"/>
</dbReference>
<dbReference type="Pfam" id="PF01638">
    <property type="entry name" value="HxlR"/>
    <property type="match status" value="1"/>
</dbReference>
<dbReference type="GO" id="GO:0003677">
    <property type="term" value="F:DNA binding"/>
    <property type="evidence" value="ECO:0007669"/>
    <property type="project" value="UniProtKB-KW"/>
</dbReference>
<dbReference type="EMBL" id="FOSL01000010">
    <property type="protein sequence ID" value="SFK66980.1"/>
    <property type="molecule type" value="Genomic_DNA"/>
</dbReference>
<evidence type="ECO:0000313" key="6">
    <source>
        <dbReference type="Proteomes" id="UP000323300"/>
    </source>
</evidence>
<dbReference type="PROSITE" id="PS51118">
    <property type="entry name" value="HTH_HXLR"/>
    <property type="match status" value="1"/>
</dbReference>
<dbReference type="InterPro" id="IPR002577">
    <property type="entry name" value="HTH_HxlR"/>
</dbReference>
<evidence type="ECO:0000256" key="1">
    <source>
        <dbReference type="ARBA" id="ARBA00023015"/>
    </source>
</evidence>
<dbReference type="SUPFAM" id="SSF46785">
    <property type="entry name" value="Winged helix' DNA-binding domain"/>
    <property type="match status" value="1"/>
</dbReference>
<dbReference type="RefSeq" id="WP_149761337.1">
    <property type="nucleotide sequence ID" value="NZ_BSPE01000007.1"/>
</dbReference>
<dbReference type="Gene3D" id="1.10.10.10">
    <property type="entry name" value="Winged helix-like DNA-binding domain superfamily/Winged helix DNA-binding domain"/>
    <property type="match status" value="1"/>
</dbReference>
<protein>
    <submittedName>
        <fullName evidence="5">Transcriptional regulator, HxlR family</fullName>
    </submittedName>
</protein>
<dbReference type="AlphaFoldDB" id="A0A1I4BFB2"/>
<dbReference type="InterPro" id="IPR036390">
    <property type="entry name" value="WH_DNA-bd_sf"/>
</dbReference>